<protein>
    <submittedName>
        <fullName evidence="2">PilZ domain-containing protein</fullName>
    </submittedName>
</protein>
<proteinExistence type="predicted"/>
<dbReference type="SUPFAM" id="SSF141371">
    <property type="entry name" value="PilZ domain-like"/>
    <property type="match status" value="1"/>
</dbReference>
<evidence type="ECO:0000313" key="3">
    <source>
        <dbReference type="Proteomes" id="UP000264589"/>
    </source>
</evidence>
<name>A0A371RIN4_9PROT</name>
<dbReference type="Proteomes" id="UP000264589">
    <property type="component" value="Unassembled WGS sequence"/>
</dbReference>
<gene>
    <name evidence="2" type="ORF">DX908_08615</name>
</gene>
<dbReference type="EMBL" id="QUQO01000001">
    <property type="protein sequence ID" value="RFB05311.1"/>
    <property type="molecule type" value="Genomic_DNA"/>
</dbReference>
<reference evidence="2 3" key="1">
    <citation type="submission" date="2018-08" db="EMBL/GenBank/DDBJ databases">
        <title>Parvularcula sp. SM1705, isolated from surface water of the South Sea China.</title>
        <authorList>
            <person name="Sun L."/>
        </authorList>
    </citation>
    <scope>NUCLEOTIDE SEQUENCE [LARGE SCALE GENOMIC DNA]</scope>
    <source>
        <strain evidence="2 3">SM1705</strain>
    </source>
</reference>
<dbReference type="Pfam" id="PF07238">
    <property type="entry name" value="PilZ"/>
    <property type="match status" value="1"/>
</dbReference>
<dbReference type="InterPro" id="IPR009875">
    <property type="entry name" value="PilZ_domain"/>
</dbReference>
<dbReference type="RefSeq" id="WP_116391943.1">
    <property type="nucleotide sequence ID" value="NZ_QUQO01000001.1"/>
</dbReference>
<comment type="caution">
    <text evidence="2">The sequence shown here is derived from an EMBL/GenBank/DDBJ whole genome shotgun (WGS) entry which is preliminary data.</text>
</comment>
<accession>A0A371RIN4</accession>
<dbReference type="Gene3D" id="2.40.10.220">
    <property type="entry name" value="predicted glycosyltransferase like domains"/>
    <property type="match status" value="1"/>
</dbReference>
<dbReference type="InParanoid" id="A0A371RIN4"/>
<evidence type="ECO:0000313" key="2">
    <source>
        <dbReference type="EMBL" id="RFB05311.1"/>
    </source>
</evidence>
<evidence type="ECO:0000259" key="1">
    <source>
        <dbReference type="Pfam" id="PF07238"/>
    </source>
</evidence>
<organism evidence="2 3">
    <name type="scientific">Parvularcula marina</name>
    <dbReference type="NCBI Taxonomy" id="2292771"/>
    <lineage>
        <taxon>Bacteria</taxon>
        <taxon>Pseudomonadati</taxon>
        <taxon>Pseudomonadota</taxon>
        <taxon>Alphaproteobacteria</taxon>
        <taxon>Parvularculales</taxon>
        <taxon>Parvularculaceae</taxon>
        <taxon>Parvularcula</taxon>
    </lineage>
</organism>
<dbReference type="GO" id="GO:0035438">
    <property type="term" value="F:cyclic-di-GMP binding"/>
    <property type="evidence" value="ECO:0007669"/>
    <property type="project" value="InterPro"/>
</dbReference>
<sequence length="125" mass="14186">MVWAAMVGVVKHQGTSALRDFNRRKEIRYDVDLPVQVYIDGYKAAVGSTTDISLSGIGLHLRSPLEVGKIYKVDIDKELALRVRIVSGRIGMRYGGLFEFSEWEQQRMTTKIRKLISVHSSETML</sequence>
<feature type="domain" description="PilZ" evidence="1">
    <location>
        <begin position="22"/>
        <end position="90"/>
    </location>
</feature>
<keyword evidence="3" id="KW-1185">Reference proteome</keyword>
<dbReference type="AlphaFoldDB" id="A0A371RIN4"/>